<dbReference type="KEGG" id="amog:QRX60_51075"/>
<dbReference type="PANTHER" id="PTHR38444">
    <property type="entry name" value="ENTEROBACTIN BIOSYNTHESIS PROTEIN YBDZ"/>
    <property type="match status" value="1"/>
</dbReference>
<dbReference type="RefSeq" id="WP_285998665.1">
    <property type="nucleotide sequence ID" value="NZ_CP127295.1"/>
</dbReference>
<dbReference type="InterPro" id="IPR005153">
    <property type="entry name" value="MbtH-like_dom"/>
</dbReference>
<dbReference type="PANTHER" id="PTHR38444:SF1">
    <property type="entry name" value="ENTEROBACTIN BIOSYNTHESIS PROTEIN YBDZ"/>
    <property type="match status" value="1"/>
</dbReference>
<feature type="domain" description="MbtH-like" evidence="1">
    <location>
        <begin position="3"/>
        <end position="53"/>
    </location>
</feature>
<evidence type="ECO:0000259" key="1">
    <source>
        <dbReference type="SMART" id="SM00923"/>
    </source>
</evidence>
<dbReference type="Proteomes" id="UP001239397">
    <property type="component" value="Chromosome"/>
</dbReference>
<evidence type="ECO:0000313" key="3">
    <source>
        <dbReference type="Proteomes" id="UP001239397"/>
    </source>
</evidence>
<dbReference type="Gene3D" id="3.90.820.10">
    <property type="entry name" value="Structural Genomics, Unknown Function 30-nov-00 1gh9 Mol_id"/>
    <property type="match status" value="1"/>
</dbReference>
<sequence length="72" mass="8232">MANPFEDQNAHYTVLRNDEDQHSLWPAFAATPDGWVVVHGPGRRDECLAYVREHWLDLRPRGVTEFIAAQTG</sequence>
<keyword evidence="3" id="KW-1185">Reference proteome</keyword>
<gene>
    <name evidence="2" type="ORF">QRX60_51075</name>
</gene>
<dbReference type="AlphaFoldDB" id="A0A9Y2NDZ9"/>
<reference evidence="2 3" key="1">
    <citation type="submission" date="2023-06" db="EMBL/GenBank/DDBJ databases">
        <authorList>
            <person name="Oyuntsetseg B."/>
            <person name="Kim S.B."/>
        </authorList>
    </citation>
    <scope>NUCLEOTIDE SEQUENCE [LARGE SCALE GENOMIC DNA]</scope>
    <source>
        <strain evidence="2 3">4-36</strain>
    </source>
</reference>
<organism evidence="2 3">
    <name type="scientific">Amycolatopsis mongoliensis</name>
    <dbReference type="NCBI Taxonomy" id="715475"/>
    <lineage>
        <taxon>Bacteria</taxon>
        <taxon>Bacillati</taxon>
        <taxon>Actinomycetota</taxon>
        <taxon>Actinomycetes</taxon>
        <taxon>Pseudonocardiales</taxon>
        <taxon>Pseudonocardiaceae</taxon>
        <taxon>Amycolatopsis</taxon>
    </lineage>
</organism>
<proteinExistence type="predicted"/>
<dbReference type="Pfam" id="PF03621">
    <property type="entry name" value="MbtH"/>
    <property type="match status" value="1"/>
</dbReference>
<name>A0A9Y2NDZ9_9PSEU</name>
<dbReference type="EMBL" id="CP127295">
    <property type="protein sequence ID" value="WIY02236.1"/>
    <property type="molecule type" value="Genomic_DNA"/>
</dbReference>
<dbReference type="GO" id="GO:0005829">
    <property type="term" value="C:cytosol"/>
    <property type="evidence" value="ECO:0007669"/>
    <property type="project" value="TreeGrafter"/>
</dbReference>
<protein>
    <submittedName>
        <fullName evidence="2">MbtH family protein</fullName>
    </submittedName>
</protein>
<dbReference type="SUPFAM" id="SSF160582">
    <property type="entry name" value="MbtH-like"/>
    <property type="match status" value="1"/>
</dbReference>
<dbReference type="InterPro" id="IPR038020">
    <property type="entry name" value="MbtH-like_sf"/>
</dbReference>
<accession>A0A9Y2NDZ9</accession>
<evidence type="ECO:0000313" key="2">
    <source>
        <dbReference type="EMBL" id="WIY02236.1"/>
    </source>
</evidence>
<dbReference type="InterPro" id="IPR037407">
    <property type="entry name" value="MLP_fam"/>
</dbReference>
<dbReference type="SMART" id="SM00923">
    <property type="entry name" value="MbtH"/>
    <property type="match status" value="1"/>
</dbReference>
<dbReference type="GO" id="GO:0019290">
    <property type="term" value="P:siderophore biosynthetic process"/>
    <property type="evidence" value="ECO:0007669"/>
    <property type="project" value="TreeGrafter"/>
</dbReference>